<dbReference type="InterPro" id="IPR032675">
    <property type="entry name" value="LRR_dom_sf"/>
</dbReference>
<evidence type="ECO:0000313" key="1">
    <source>
        <dbReference type="EMBL" id="KAF5313405.1"/>
    </source>
</evidence>
<reference evidence="1 2" key="1">
    <citation type="journal article" date="2020" name="ISME J.">
        <title>Uncovering the hidden diversity of litter-decomposition mechanisms in mushroom-forming fungi.</title>
        <authorList>
            <person name="Floudas D."/>
            <person name="Bentzer J."/>
            <person name="Ahren D."/>
            <person name="Johansson T."/>
            <person name="Persson P."/>
            <person name="Tunlid A."/>
        </authorList>
    </citation>
    <scope>NUCLEOTIDE SEQUENCE [LARGE SCALE GENOMIC DNA]</scope>
    <source>
        <strain evidence="1 2">CBS 175.51</strain>
    </source>
</reference>
<dbReference type="Proteomes" id="UP000541558">
    <property type="component" value="Unassembled WGS sequence"/>
</dbReference>
<dbReference type="AlphaFoldDB" id="A0A8H5EUV3"/>
<proteinExistence type="predicted"/>
<keyword evidence="2" id="KW-1185">Reference proteome</keyword>
<evidence type="ECO:0000313" key="2">
    <source>
        <dbReference type="Proteomes" id="UP000541558"/>
    </source>
</evidence>
<accession>A0A8H5EUV3</accession>
<evidence type="ECO:0008006" key="3">
    <source>
        <dbReference type="Google" id="ProtNLM"/>
    </source>
</evidence>
<organism evidence="1 2">
    <name type="scientific">Ephemerocybe angulata</name>
    <dbReference type="NCBI Taxonomy" id="980116"/>
    <lineage>
        <taxon>Eukaryota</taxon>
        <taxon>Fungi</taxon>
        <taxon>Dikarya</taxon>
        <taxon>Basidiomycota</taxon>
        <taxon>Agaricomycotina</taxon>
        <taxon>Agaricomycetes</taxon>
        <taxon>Agaricomycetidae</taxon>
        <taxon>Agaricales</taxon>
        <taxon>Agaricineae</taxon>
        <taxon>Psathyrellaceae</taxon>
        <taxon>Ephemerocybe</taxon>
    </lineage>
</organism>
<protein>
    <recommendedName>
        <fullName evidence="3">F-box domain-containing protein</fullName>
    </recommendedName>
</protein>
<dbReference type="OrthoDB" id="2841072at2759"/>
<gene>
    <name evidence="1" type="ORF">D9611_008518</name>
</gene>
<dbReference type="EMBL" id="JAACJK010000224">
    <property type="protein sequence ID" value="KAF5313405.1"/>
    <property type="molecule type" value="Genomic_DNA"/>
</dbReference>
<dbReference type="SUPFAM" id="SSF52047">
    <property type="entry name" value="RNI-like"/>
    <property type="match status" value="1"/>
</dbReference>
<comment type="caution">
    <text evidence="1">The sequence shown here is derived from an EMBL/GenBank/DDBJ whole genome shotgun (WGS) entry which is preliminary data.</text>
</comment>
<sequence>MNRCLQTPEILQLICEQLPIDRHKDRGRLFAVALSCRALLEPGLDRLWYRIQSFIPLIANLPSDLWNIEDKVASNGPKNTTFFVLGLRRAITSVDLDRFMTYYAQRIREVEIYGLESTFSPEAWQALQIATKWEHGALSPFAHTVVWPMTAAAQLGLSKEAVDQAFPYLSLFLGPRASCLHFEFGCDTPIHVASIRSAPNIPSAVKQLELKVNGSHTTAFVCNYLKSFTWEYLEVLSVASLSADAVSHISALPRLTTLELWEQKKLPNHYRYDWPKDLDEPPAHLTAMSATAFPSLGSLKIVGQPVSVEAFVQQLPPNNHLHTLKCTLKSDSGLGVDLESFLITIRLHCHVDRLRKVVIKGIPPTSIVGESIVARFDDGVNLNCIRDFTNLETLDINLPKTAVNLTEQDIIDISRSFPRLRKLRIDTDVHDSRIPLIDHEDLLNLIYDCVHLKKVGLRFDATRITGEEKAPKKYTKPTALEKLWVGDSPVYWPEGIAKFFQVHCPKLRGQNIILVNLREKFSDTTPIMLYLRRWNMTKDLLHSAAVLAEL</sequence>
<name>A0A8H5EUV3_9AGAR</name>
<dbReference type="Gene3D" id="3.80.10.10">
    <property type="entry name" value="Ribonuclease Inhibitor"/>
    <property type="match status" value="1"/>
</dbReference>